<dbReference type="InterPro" id="IPR029057">
    <property type="entry name" value="PRTase-like"/>
</dbReference>
<dbReference type="SUPFAM" id="SSF53271">
    <property type="entry name" value="PRTase-like"/>
    <property type="match status" value="1"/>
</dbReference>
<accession>E0UHI5</accession>
<dbReference type="CDD" id="cd06223">
    <property type="entry name" value="PRTases_typeI"/>
    <property type="match status" value="1"/>
</dbReference>
<evidence type="ECO:0000256" key="1">
    <source>
        <dbReference type="ARBA" id="ARBA00008007"/>
    </source>
</evidence>
<sequence>MTNYPINPQKIEGNWRAGWALDVHTISSSPLPDGSFDTVRSYLGELLYQLKYRQDQKVIVPIAEIVAPFIQNLLVYQYLSAIIPIPPSNTDRPFQPVYEIARAIGDMINLPVPLDYLVKIKSTEQLKAVEDLETRKQLLQGAMQVTDRQRFRGRYILLFDDLYRSGATLMTATDVLANEGGVARIFVLTLTRTRTKK</sequence>
<dbReference type="Proteomes" id="UP000008206">
    <property type="component" value="Chromosome"/>
</dbReference>
<evidence type="ECO:0000313" key="3">
    <source>
        <dbReference type="Proteomes" id="UP000008206"/>
    </source>
</evidence>
<dbReference type="RefSeq" id="WP_013320236.1">
    <property type="nucleotide sequence ID" value="NC_014501.1"/>
</dbReference>
<keyword evidence="3" id="KW-1185">Reference proteome</keyword>
<name>E0UHI5_GLOV7</name>
<dbReference type="PANTHER" id="PTHR47505">
    <property type="entry name" value="DNA UTILIZATION PROTEIN YHGH"/>
    <property type="match status" value="1"/>
</dbReference>
<dbReference type="eggNOG" id="COG1040">
    <property type="taxonomic scope" value="Bacteria"/>
</dbReference>
<dbReference type="STRING" id="497965.Cyan7822_0074"/>
<evidence type="ECO:0000313" key="2">
    <source>
        <dbReference type="EMBL" id="ADN12126.1"/>
    </source>
</evidence>
<dbReference type="HOGENOM" id="CLU_099407_0_0_3"/>
<protein>
    <recommendedName>
        <fullName evidence="4">Phosphoribosyltransferase</fullName>
    </recommendedName>
</protein>
<comment type="similarity">
    <text evidence="1">Belongs to the ComF/GntX family.</text>
</comment>
<gene>
    <name evidence="2" type="ordered locus">Cyan7822_0074</name>
</gene>
<dbReference type="KEGG" id="cyj:Cyan7822_0074"/>
<dbReference type="EMBL" id="CP002198">
    <property type="protein sequence ID" value="ADN12126.1"/>
    <property type="molecule type" value="Genomic_DNA"/>
</dbReference>
<dbReference type="Gene3D" id="3.40.50.2020">
    <property type="match status" value="1"/>
</dbReference>
<dbReference type="OrthoDB" id="9779910at2"/>
<dbReference type="InterPro" id="IPR051910">
    <property type="entry name" value="ComF/GntX_DNA_util-trans"/>
</dbReference>
<organism evidence="2 3">
    <name type="scientific">Gloeothece verrucosa (strain PCC 7822)</name>
    <name type="common">Cyanothece sp. (strain PCC 7822)</name>
    <dbReference type="NCBI Taxonomy" id="497965"/>
    <lineage>
        <taxon>Bacteria</taxon>
        <taxon>Bacillati</taxon>
        <taxon>Cyanobacteriota</taxon>
        <taxon>Cyanophyceae</taxon>
        <taxon>Oscillatoriophycideae</taxon>
        <taxon>Chroococcales</taxon>
        <taxon>Aphanothecaceae</taxon>
        <taxon>Gloeothece</taxon>
        <taxon>Gloeothece verrucosa</taxon>
    </lineage>
</organism>
<dbReference type="PANTHER" id="PTHR47505:SF1">
    <property type="entry name" value="DNA UTILIZATION PROTEIN YHGH"/>
    <property type="match status" value="1"/>
</dbReference>
<evidence type="ECO:0008006" key="4">
    <source>
        <dbReference type="Google" id="ProtNLM"/>
    </source>
</evidence>
<dbReference type="InterPro" id="IPR000836">
    <property type="entry name" value="PRTase_dom"/>
</dbReference>
<reference evidence="3" key="1">
    <citation type="journal article" date="2011" name="MBio">
        <title>Novel metabolic attributes of the genus Cyanothece, comprising a group of unicellular nitrogen-fixing Cyanobacteria.</title>
        <authorList>
            <person name="Bandyopadhyay A."/>
            <person name="Elvitigala T."/>
            <person name="Welsh E."/>
            <person name="Stockel J."/>
            <person name="Liberton M."/>
            <person name="Min H."/>
            <person name="Sherman L.A."/>
            <person name="Pakrasi H.B."/>
        </authorList>
    </citation>
    <scope>NUCLEOTIDE SEQUENCE [LARGE SCALE GENOMIC DNA]</scope>
    <source>
        <strain evidence="3">PCC 7822</strain>
    </source>
</reference>
<dbReference type="AlphaFoldDB" id="E0UHI5"/>
<proteinExistence type="inferred from homology"/>